<dbReference type="PANTHER" id="PTHR13355">
    <property type="entry name" value="GLUCOSAMINE 6-PHOSPHATE N-ACETYLTRANSFERASE"/>
    <property type="match status" value="1"/>
</dbReference>
<dbReference type="EMBL" id="FNEV01000005">
    <property type="protein sequence ID" value="SDJ45492.1"/>
    <property type="molecule type" value="Genomic_DNA"/>
</dbReference>
<protein>
    <submittedName>
        <fullName evidence="2">Predicted N-acyltransferase, GNAT family</fullName>
    </submittedName>
</protein>
<name>A0A1G8TVF4_9BACI</name>
<dbReference type="InterPro" id="IPR039143">
    <property type="entry name" value="GNPNAT1-like"/>
</dbReference>
<dbReference type="PROSITE" id="PS51186">
    <property type="entry name" value="GNAT"/>
    <property type="match status" value="1"/>
</dbReference>
<dbReference type="Proteomes" id="UP000199225">
    <property type="component" value="Unassembled WGS sequence"/>
</dbReference>
<dbReference type="SUPFAM" id="SSF55729">
    <property type="entry name" value="Acyl-CoA N-acyltransferases (Nat)"/>
    <property type="match status" value="1"/>
</dbReference>
<keyword evidence="2" id="KW-0808">Transferase</keyword>
<evidence type="ECO:0000259" key="1">
    <source>
        <dbReference type="PROSITE" id="PS51186"/>
    </source>
</evidence>
<reference evidence="3" key="1">
    <citation type="submission" date="2016-10" db="EMBL/GenBank/DDBJ databases">
        <authorList>
            <person name="Varghese N."/>
            <person name="Submissions S."/>
        </authorList>
    </citation>
    <scope>NUCLEOTIDE SEQUENCE [LARGE SCALE GENOMIC DNA]</scope>
    <source>
        <strain evidence="3">DSM 4771</strain>
    </source>
</reference>
<dbReference type="InterPro" id="IPR016181">
    <property type="entry name" value="Acyl_CoA_acyltransferase"/>
</dbReference>
<dbReference type="AlphaFoldDB" id="A0A1G8TVF4"/>
<feature type="domain" description="N-acetyltransferase" evidence="1">
    <location>
        <begin position="2"/>
        <end position="142"/>
    </location>
</feature>
<keyword evidence="2" id="KW-0012">Acyltransferase</keyword>
<proteinExistence type="predicted"/>
<dbReference type="GO" id="GO:0004343">
    <property type="term" value="F:glucosamine 6-phosphate N-acetyltransferase activity"/>
    <property type="evidence" value="ECO:0007669"/>
    <property type="project" value="TreeGrafter"/>
</dbReference>
<keyword evidence="3" id="KW-1185">Reference proteome</keyword>
<dbReference type="InterPro" id="IPR000182">
    <property type="entry name" value="GNAT_dom"/>
</dbReference>
<accession>A0A1G8TVF4</accession>
<dbReference type="OrthoDB" id="9796171at2"/>
<dbReference type="STRING" id="86666.SAMN04490247_1990"/>
<sequence>MLDIKVVETEQEKKDAYSVRRDVFIEEQGVTEEEEHDGLDEVAVHFVGYEEGKPVAASRLRLMDSYGKLERICVMKDHRGRSFGKEIILEMEEYVAKQGRDTSKLNAQTRAEGFYQSLGYHTTSGEFMDANIPHVAMEKSFK</sequence>
<gene>
    <name evidence="2" type="ORF">SAMN04490247_1990</name>
</gene>
<evidence type="ECO:0000313" key="3">
    <source>
        <dbReference type="Proteomes" id="UP000199225"/>
    </source>
</evidence>
<dbReference type="Pfam" id="PF13673">
    <property type="entry name" value="Acetyltransf_10"/>
    <property type="match status" value="1"/>
</dbReference>
<dbReference type="Gene3D" id="3.40.630.30">
    <property type="match status" value="1"/>
</dbReference>
<evidence type="ECO:0000313" key="2">
    <source>
        <dbReference type="EMBL" id="SDJ45492.1"/>
    </source>
</evidence>
<dbReference type="PANTHER" id="PTHR13355:SF11">
    <property type="entry name" value="GLUCOSAMINE 6-PHOSPHATE N-ACETYLTRANSFERASE"/>
    <property type="match status" value="1"/>
</dbReference>
<dbReference type="CDD" id="cd04301">
    <property type="entry name" value="NAT_SF"/>
    <property type="match status" value="1"/>
</dbReference>
<organism evidence="2 3">
    <name type="scientific">Salimicrobium halophilum</name>
    <dbReference type="NCBI Taxonomy" id="86666"/>
    <lineage>
        <taxon>Bacteria</taxon>
        <taxon>Bacillati</taxon>
        <taxon>Bacillota</taxon>
        <taxon>Bacilli</taxon>
        <taxon>Bacillales</taxon>
        <taxon>Bacillaceae</taxon>
        <taxon>Salimicrobium</taxon>
    </lineage>
</organism>